<keyword evidence="2" id="KW-1185">Reference proteome</keyword>
<name>A0A813W5K9_9BILA</name>
<organism evidence="1 2">
    <name type="scientific">Brachionus calyciflorus</name>
    <dbReference type="NCBI Taxonomy" id="104777"/>
    <lineage>
        <taxon>Eukaryota</taxon>
        <taxon>Metazoa</taxon>
        <taxon>Spiralia</taxon>
        <taxon>Gnathifera</taxon>
        <taxon>Rotifera</taxon>
        <taxon>Eurotatoria</taxon>
        <taxon>Monogononta</taxon>
        <taxon>Pseudotrocha</taxon>
        <taxon>Ploima</taxon>
        <taxon>Brachionidae</taxon>
        <taxon>Brachionus</taxon>
    </lineage>
</organism>
<evidence type="ECO:0000313" key="2">
    <source>
        <dbReference type="Proteomes" id="UP000663879"/>
    </source>
</evidence>
<feature type="non-terminal residue" evidence="1">
    <location>
        <position position="1"/>
    </location>
</feature>
<accession>A0A813W5K9</accession>
<sequence>NKNSLHLSFNKFYFK</sequence>
<reference evidence="1" key="1">
    <citation type="submission" date="2021-02" db="EMBL/GenBank/DDBJ databases">
        <authorList>
            <person name="Nowell W R."/>
        </authorList>
    </citation>
    <scope>NUCLEOTIDE SEQUENCE</scope>
    <source>
        <strain evidence="1">Ploen Becks lab</strain>
    </source>
</reference>
<proteinExistence type="predicted"/>
<dbReference type="Proteomes" id="UP000663879">
    <property type="component" value="Unassembled WGS sequence"/>
</dbReference>
<evidence type="ECO:0000313" key="1">
    <source>
        <dbReference type="EMBL" id="CAF0848418.1"/>
    </source>
</evidence>
<comment type="caution">
    <text evidence="1">The sequence shown here is derived from an EMBL/GenBank/DDBJ whole genome shotgun (WGS) entry which is preliminary data.</text>
</comment>
<protein>
    <submittedName>
        <fullName evidence="1">Uncharacterized protein</fullName>
    </submittedName>
</protein>
<gene>
    <name evidence="1" type="ORF">OXX778_LOCUS8819</name>
</gene>
<dbReference type="EMBL" id="CAJNOC010001249">
    <property type="protein sequence ID" value="CAF0848418.1"/>
    <property type="molecule type" value="Genomic_DNA"/>
</dbReference>